<keyword evidence="2" id="KW-1185">Reference proteome</keyword>
<protein>
    <submittedName>
        <fullName evidence="1">Uncharacterized protein</fullName>
    </submittedName>
</protein>
<dbReference type="Proteomes" id="UP000827872">
    <property type="component" value="Linkage Group LG13"/>
</dbReference>
<organism evidence="1 2">
    <name type="scientific">Sphaerodactylus townsendi</name>
    <dbReference type="NCBI Taxonomy" id="933632"/>
    <lineage>
        <taxon>Eukaryota</taxon>
        <taxon>Metazoa</taxon>
        <taxon>Chordata</taxon>
        <taxon>Craniata</taxon>
        <taxon>Vertebrata</taxon>
        <taxon>Euteleostomi</taxon>
        <taxon>Lepidosauria</taxon>
        <taxon>Squamata</taxon>
        <taxon>Bifurcata</taxon>
        <taxon>Gekkota</taxon>
        <taxon>Sphaerodactylidae</taxon>
        <taxon>Sphaerodactylus</taxon>
    </lineage>
</organism>
<evidence type="ECO:0000313" key="1">
    <source>
        <dbReference type="EMBL" id="KAH8011665.1"/>
    </source>
</evidence>
<comment type="caution">
    <text evidence="1">The sequence shown here is derived from an EMBL/GenBank/DDBJ whole genome shotgun (WGS) entry which is preliminary data.</text>
</comment>
<reference evidence="1" key="1">
    <citation type="submission" date="2021-08" db="EMBL/GenBank/DDBJ databases">
        <title>The first chromosome-level gecko genome reveals the dynamic sex chromosomes of Neotropical dwarf geckos (Sphaerodactylidae: Sphaerodactylus).</title>
        <authorList>
            <person name="Pinto B.J."/>
            <person name="Keating S.E."/>
            <person name="Gamble T."/>
        </authorList>
    </citation>
    <scope>NUCLEOTIDE SEQUENCE</scope>
    <source>
        <strain evidence="1">TG3544</strain>
    </source>
</reference>
<accession>A0ACB8FXC1</accession>
<name>A0ACB8FXC1_9SAUR</name>
<dbReference type="EMBL" id="CM037626">
    <property type="protein sequence ID" value="KAH8011665.1"/>
    <property type="molecule type" value="Genomic_DNA"/>
</dbReference>
<evidence type="ECO:0000313" key="2">
    <source>
        <dbReference type="Proteomes" id="UP000827872"/>
    </source>
</evidence>
<proteinExistence type="predicted"/>
<sequence>MLEVLILLGHSKKGDASAAAANETESPSTEEEPYEPNLMLPPKPQRGILKTGSSSTEDKVVPSKSVSIIVPETEDNIPPPPSEPFAPDTPGADISQPPAVNTDYGMETGVVTSYTATTTVVAVGSEPLTTIFRCEEISSMVDTSISQPTSERTELQSDIQPTVEASSLPTTSPKLEKDSPAVTGIGGPDKVAKERPGRETEMGKSIPTKPPETSQPEPINGTKPSQPAPEETEQGSQGDEFLMEGAASLPDAPSRSVLARPHKASRRYFSLAAPATPQECAAKRTAPLVSSVALHVS</sequence>
<gene>
    <name evidence="1" type="ORF">K3G42_005099</name>
</gene>